<comment type="function">
    <text evidence="10">Transcription factor.</text>
</comment>
<feature type="region of interest" description="Disordered" evidence="12">
    <location>
        <begin position="1"/>
        <end position="22"/>
    </location>
</feature>
<proteinExistence type="inferred from homology"/>
<comment type="caution">
    <text evidence="14">The sequence shown here is derived from an EMBL/GenBank/DDBJ whole genome shotgun (WGS) entry which is preliminary data.</text>
</comment>
<feature type="coiled-coil region" evidence="11">
    <location>
        <begin position="79"/>
        <end position="113"/>
    </location>
</feature>
<dbReference type="InterPro" id="IPR017970">
    <property type="entry name" value="Homeobox_CS"/>
</dbReference>
<dbReference type="PROSITE" id="PS50071">
    <property type="entry name" value="HOMEOBOX_2"/>
    <property type="match status" value="1"/>
</dbReference>
<evidence type="ECO:0000256" key="2">
    <source>
        <dbReference type="ARBA" id="ARBA00023015"/>
    </source>
</evidence>
<feature type="compositionally biased region" description="Polar residues" evidence="12">
    <location>
        <begin position="1"/>
        <end position="11"/>
    </location>
</feature>
<keyword evidence="2 10" id="KW-0805">Transcription regulation</keyword>
<evidence type="ECO:0000256" key="11">
    <source>
        <dbReference type="SAM" id="Coils"/>
    </source>
</evidence>
<dbReference type="CDD" id="cd00086">
    <property type="entry name" value="homeodomain"/>
    <property type="match status" value="1"/>
</dbReference>
<keyword evidence="15" id="KW-1185">Reference proteome</keyword>
<protein>
    <recommendedName>
        <fullName evidence="10">Homeobox-leucine zipper protein</fullName>
    </recommendedName>
    <alternativeName>
        <fullName evidence="10">HD-ZIP protein</fullName>
    </alternativeName>
    <alternativeName>
        <fullName evidence="10">Homeodomain transcription factor</fullName>
    </alternativeName>
</protein>
<evidence type="ECO:0000256" key="3">
    <source>
        <dbReference type="ARBA" id="ARBA00023125"/>
    </source>
</evidence>
<keyword evidence="4 8" id="KW-0371">Homeobox</keyword>
<dbReference type="PANTHER" id="PTHR24326">
    <property type="entry name" value="HOMEOBOX-LEUCINE ZIPPER PROTEIN"/>
    <property type="match status" value="1"/>
</dbReference>
<dbReference type="GO" id="GO:0045893">
    <property type="term" value="P:positive regulation of DNA-templated transcription"/>
    <property type="evidence" value="ECO:0007669"/>
    <property type="project" value="TreeGrafter"/>
</dbReference>
<evidence type="ECO:0000256" key="1">
    <source>
        <dbReference type="ARBA" id="ARBA00004123"/>
    </source>
</evidence>
<dbReference type="GO" id="GO:0043565">
    <property type="term" value="F:sequence-specific DNA binding"/>
    <property type="evidence" value="ECO:0007669"/>
    <property type="project" value="TreeGrafter"/>
</dbReference>
<comment type="similarity">
    <text evidence="7 10">Belongs to the HD-ZIP homeobox family. Class I subfamily.</text>
</comment>
<dbReference type="EMBL" id="JAAGAX010000017">
    <property type="protein sequence ID" value="KAF2287359.1"/>
    <property type="molecule type" value="Genomic_DNA"/>
</dbReference>
<keyword evidence="6 8" id="KW-0539">Nucleus</keyword>
<sequence length="268" mass="30236">MDFFQSQSQQKHLPKNSNKRRLTQDQVRLLERTFTSNKKLEPELKLQLANQLGVPPRQVAIWYQNKKARWKTQSLELDYNTIQVKLENALADKRRLEKEVIQLREELRKAQEMVFAFNQGIVPSHPHHFHPPPPPPPPLNVSCNSSCDEGGGGSSLHEDVNGEVLQLDELYACLIGPGAGGSTWGGSVSLGSVKREDSERLEDLDTPGSWRSRLRSRGRNVATRERGETSGRRKLFDEIETTESELAGNKGYLDGEKMMVVRSKRPGG</sequence>
<dbReference type="Gene3D" id="1.10.10.60">
    <property type="entry name" value="Homeodomain-like"/>
    <property type="match status" value="1"/>
</dbReference>
<keyword evidence="3 8" id="KW-0238">DNA-binding</keyword>
<evidence type="ECO:0000256" key="5">
    <source>
        <dbReference type="ARBA" id="ARBA00023163"/>
    </source>
</evidence>
<feature type="DNA-binding region" description="Homeobox" evidence="8">
    <location>
        <begin position="15"/>
        <end position="74"/>
    </location>
</feature>
<evidence type="ECO:0000256" key="6">
    <source>
        <dbReference type="ARBA" id="ARBA00023242"/>
    </source>
</evidence>
<organism evidence="14 15">
    <name type="scientific">Hevea brasiliensis</name>
    <name type="common">Para rubber tree</name>
    <name type="synonym">Siphonia brasiliensis</name>
    <dbReference type="NCBI Taxonomy" id="3981"/>
    <lineage>
        <taxon>Eukaryota</taxon>
        <taxon>Viridiplantae</taxon>
        <taxon>Streptophyta</taxon>
        <taxon>Embryophyta</taxon>
        <taxon>Tracheophyta</taxon>
        <taxon>Spermatophyta</taxon>
        <taxon>Magnoliopsida</taxon>
        <taxon>eudicotyledons</taxon>
        <taxon>Gunneridae</taxon>
        <taxon>Pentapetalae</taxon>
        <taxon>rosids</taxon>
        <taxon>fabids</taxon>
        <taxon>Malpighiales</taxon>
        <taxon>Euphorbiaceae</taxon>
        <taxon>Crotonoideae</taxon>
        <taxon>Micrandreae</taxon>
        <taxon>Hevea</taxon>
    </lineage>
</organism>
<dbReference type="Pfam" id="PF00046">
    <property type="entry name" value="Homeodomain"/>
    <property type="match status" value="1"/>
</dbReference>
<dbReference type="AlphaFoldDB" id="A0A6A6KIW5"/>
<reference evidence="14 15" key="1">
    <citation type="journal article" date="2020" name="Mol. Plant">
        <title>The Chromosome-Based Rubber Tree Genome Provides New Insights into Spurge Genome Evolution and Rubber Biosynthesis.</title>
        <authorList>
            <person name="Liu J."/>
            <person name="Shi C."/>
            <person name="Shi C.C."/>
            <person name="Li W."/>
            <person name="Zhang Q.J."/>
            <person name="Zhang Y."/>
            <person name="Li K."/>
            <person name="Lu H.F."/>
            <person name="Shi C."/>
            <person name="Zhu S.T."/>
            <person name="Xiao Z.Y."/>
            <person name="Nan H."/>
            <person name="Yue Y."/>
            <person name="Zhu X.G."/>
            <person name="Wu Y."/>
            <person name="Hong X.N."/>
            <person name="Fan G.Y."/>
            <person name="Tong Y."/>
            <person name="Zhang D."/>
            <person name="Mao C.L."/>
            <person name="Liu Y.L."/>
            <person name="Hao S.J."/>
            <person name="Liu W.Q."/>
            <person name="Lv M.Q."/>
            <person name="Zhang H.B."/>
            <person name="Liu Y."/>
            <person name="Hu-Tang G.R."/>
            <person name="Wang J.P."/>
            <person name="Wang J.H."/>
            <person name="Sun Y.H."/>
            <person name="Ni S.B."/>
            <person name="Chen W.B."/>
            <person name="Zhang X.C."/>
            <person name="Jiao Y.N."/>
            <person name="Eichler E.E."/>
            <person name="Li G.H."/>
            <person name="Liu X."/>
            <person name="Gao L.Z."/>
        </authorList>
    </citation>
    <scope>NUCLEOTIDE SEQUENCE [LARGE SCALE GENOMIC DNA]</scope>
    <source>
        <strain evidence="15">cv. GT1</strain>
        <tissue evidence="14">Leaf</tissue>
    </source>
</reference>
<dbReference type="InterPro" id="IPR001356">
    <property type="entry name" value="HD"/>
</dbReference>
<gene>
    <name evidence="14" type="ORF">GH714_039731</name>
</gene>
<evidence type="ECO:0000313" key="15">
    <source>
        <dbReference type="Proteomes" id="UP000467840"/>
    </source>
</evidence>
<dbReference type="PANTHER" id="PTHR24326:SF522">
    <property type="entry name" value="HOMEOBOX-LEUCINE ZIPPER PROTEIN ATHB-52"/>
    <property type="match status" value="1"/>
</dbReference>
<accession>A0A6A6KIW5</accession>
<evidence type="ECO:0000256" key="8">
    <source>
        <dbReference type="PROSITE-ProRule" id="PRU00108"/>
    </source>
</evidence>
<evidence type="ECO:0000259" key="13">
    <source>
        <dbReference type="PROSITE" id="PS50071"/>
    </source>
</evidence>
<comment type="subcellular location">
    <subcellularLocation>
        <location evidence="1 8 9">Nucleus</location>
    </subcellularLocation>
</comment>
<dbReference type="SMART" id="SM00389">
    <property type="entry name" value="HOX"/>
    <property type="match status" value="1"/>
</dbReference>
<evidence type="ECO:0000256" key="4">
    <source>
        <dbReference type="ARBA" id="ARBA00023155"/>
    </source>
</evidence>
<keyword evidence="5 10" id="KW-0804">Transcription</keyword>
<evidence type="ECO:0000256" key="10">
    <source>
        <dbReference type="RuleBase" id="RU369038"/>
    </source>
</evidence>
<dbReference type="Proteomes" id="UP000467840">
    <property type="component" value="Chromosome 3"/>
</dbReference>
<evidence type="ECO:0000256" key="9">
    <source>
        <dbReference type="RuleBase" id="RU000682"/>
    </source>
</evidence>
<evidence type="ECO:0000256" key="12">
    <source>
        <dbReference type="SAM" id="MobiDB-lite"/>
    </source>
</evidence>
<evidence type="ECO:0000256" key="7">
    <source>
        <dbReference type="ARBA" id="ARBA00025748"/>
    </source>
</evidence>
<dbReference type="PROSITE" id="PS00027">
    <property type="entry name" value="HOMEOBOX_1"/>
    <property type="match status" value="1"/>
</dbReference>
<keyword evidence="11" id="KW-0175">Coiled coil</keyword>
<dbReference type="GO" id="GO:0000981">
    <property type="term" value="F:DNA-binding transcription factor activity, RNA polymerase II-specific"/>
    <property type="evidence" value="ECO:0007669"/>
    <property type="project" value="UniProtKB-UniRule"/>
</dbReference>
<dbReference type="SUPFAM" id="SSF46689">
    <property type="entry name" value="Homeodomain-like"/>
    <property type="match status" value="1"/>
</dbReference>
<dbReference type="InterPro" id="IPR009057">
    <property type="entry name" value="Homeodomain-like_sf"/>
</dbReference>
<feature type="domain" description="Homeobox" evidence="13">
    <location>
        <begin position="13"/>
        <end position="73"/>
    </location>
</feature>
<dbReference type="GO" id="GO:0005634">
    <property type="term" value="C:nucleus"/>
    <property type="evidence" value="ECO:0007669"/>
    <property type="project" value="UniProtKB-SubCell"/>
</dbReference>
<name>A0A6A6KIW5_HEVBR</name>
<evidence type="ECO:0000313" key="14">
    <source>
        <dbReference type="EMBL" id="KAF2287359.1"/>
    </source>
</evidence>
<dbReference type="InterPro" id="IPR045224">
    <property type="entry name" value="HDZip_class_I_plant"/>
</dbReference>
<feature type="compositionally biased region" description="Basic residues" evidence="12">
    <location>
        <begin position="12"/>
        <end position="21"/>
    </location>
</feature>